<evidence type="ECO:0000313" key="16">
    <source>
        <dbReference type="Proteomes" id="UP000282985"/>
    </source>
</evidence>
<feature type="domain" description="FAD-binding FR-type" evidence="14">
    <location>
        <begin position="227"/>
        <end position="441"/>
    </location>
</feature>
<dbReference type="InterPro" id="IPR008254">
    <property type="entry name" value="Flavodoxin/NO_synth"/>
</dbReference>
<feature type="binding site" evidence="12">
    <location>
        <position position="403"/>
    </location>
    <ligand>
        <name>FAD</name>
        <dbReference type="ChEBI" id="CHEBI:57692"/>
    </ligand>
</feature>
<feature type="binding site" evidence="12">
    <location>
        <begin position="379"/>
        <end position="382"/>
    </location>
    <ligand>
        <name>FAD</name>
        <dbReference type="ChEBI" id="CHEBI:57692"/>
    </ligand>
</feature>
<evidence type="ECO:0000256" key="12">
    <source>
        <dbReference type="PIRSR" id="PIRSR000207-1"/>
    </source>
</evidence>
<accession>A0A434AGE6</accession>
<dbReference type="InterPro" id="IPR003097">
    <property type="entry name" value="CysJ-like_FAD-binding"/>
</dbReference>
<evidence type="ECO:0000256" key="6">
    <source>
        <dbReference type="ARBA" id="ARBA00022827"/>
    </source>
</evidence>
<dbReference type="PROSITE" id="PS51384">
    <property type="entry name" value="FAD_FR"/>
    <property type="match status" value="1"/>
</dbReference>
<sequence>MENISPLSQDQLSNLNQLIDTLQVDQLIWANAYLSGVIYRNKELVTPELSIPKENSSEKFTILYGTHTGHSKNIALDLYDQIKALGFVVNLSALDEYKKNDLKKEKNLFLIVSTHGEGEPPLQAEAFHKYLLRKRAPKLADTKYAVLALGDKSYKHFCKTGIDFDGAFENQGATRLLPLQKSDVAYEEIADQWISSIIEKLKKIKTKSSPSNGKIPNTTIRKKFSRSNPYYAEILEKTQITSTDSEKEIYHVEISLEDSGIQYEAGDSIGILPSNPVELVDLLINHFEDDPERIVRIGGKDLSLFRALQHKLEITVLNRELISAYNTFIKNETLTQLINNEEDLEKYLYGTDVKDLLEDYPGNIEMDQLLNILRVLYARLYSISSGPSANADEVHITVASVRYQNKDRDRNGACSTYLNDQINIGDYIPIYIEKNEAFRLPKTDKKTLIMVGAGTGVAPYRSFLQELEQKSEKVNSWLFFGNQHFKKDFLYQIEWQKFLQKGILAKMNVAFSRDQKEKEYVQHQLKENGKEVFQWLEKGAHFYICGDKQNMAKDVQNTLLEIIQTEGGITLEKSKEYLKDLKRKRRLLLDVY</sequence>
<keyword evidence="9 15" id="KW-0560">Oxidoreductase</keyword>
<feature type="binding site" evidence="12">
    <location>
        <position position="592"/>
    </location>
    <ligand>
        <name>FAD</name>
        <dbReference type="ChEBI" id="CHEBI:57692"/>
    </ligand>
</feature>
<dbReference type="AlphaFoldDB" id="A0A434AGE6"/>
<evidence type="ECO:0000313" key="15">
    <source>
        <dbReference type="EMBL" id="RUT73456.1"/>
    </source>
</evidence>
<dbReference type="InterPro" id="IPR010199">
    <property type="entry name" value="CysJ"/>
</dbReference>
<dbReference type="GO" id="GO:0019344">
    <property type="term" value="P:cysteine biosynthetic process"/>
    <property type="evidence" value="ECO:0007669"/>
    <property type="project" value="UniProtKB-KW"/>
</dbReference>
<organism evidence="15 16">
    <name type="scientific">Ancylomarina longa</name>
    <dbReference type="NCBI Taxonomy" id="2487017"/>
    <lineage>
        <taxon>Bacteria</taxon>
        <taxon>Pseudomonadati</taxon>
        <taxon>Bacteroidota</taxon>
        <taxon>Bacteroidia</taxon>
        <taxon>Marinilabiliales</taxon>
        <taxon>Marinifilaceae</taxon>
        <taxon>Ancylomarina</taxon>
    </lineage>
</organism>
<evidence type="ECO:0000256" key="7">
    <source>
        <dbReference type="ARBA" id="ARBA00022857"/>
    </source>
</evidence>
<dbReference type="SUPFAM" id="SSF52343">
    <property type="entry name" value="Ferredoxin reductase-like, C-terminal NADP-linked domain"/>
    <property type="match status" value="1"/>
</dbReference>
<dbReference type="GO" id="GO:0005829">
    <property type="term" value="C:cytosol"/>
    <property type="evidence" value="ECO:0007669"/>
    <property type="project" value="TreeGrafter"/>
</dbReference>
<dbReference type="Pfam" id="PF00667">
    <property type="entry name" value="FAD_binding_1"/>
    <property type="match status" value="1"/>
</dbReference>
<dbReference type="PANTHER" id="PTHR19384:SF128">
    <property type="entry name" value="NADPH OXIDOREDUCTASE A"/>
    <property type="match status" value="1"/>
</dbReference>
<comment type="cofactor">
    <cofactor evidence="12">
        <name>FAD</name>
        <dbReference type="ChEBI" id="CHEBI:57692"/>
    </cofactor>
    <text evidence="12">Binds 1 FAD per subunit.</text>
</comment>
<evidence type="ECO:0000256" key="11">
    <source>
        <dbReference type="ARBA" id="ARBA00052219"/>
    </source>
</evidence>
<dbReference type="PROSITE" id="PS50902">
    <property type="entry name" value="FLAVODOXIN_LIKE"/>
    <property type="match status" value="1"/>
</dbReference>
<dbReference type="EMBL" id="RJJX01000021">
    <property type="protein sequence ID" value="RUT73456.1"/>
    <property type="molecule type" value="Genomic_DNA"/>
</dbReference>
<evidence type="ECO:0000256" key="2">
    <source>
        <dbReference type="ARBA" id="ARBA00022448"/>
    </source>
</evidence>
<evidence type="ECO:0000256" key="8">
    <source>
        <dbReference type="ARBA" id="ARBA00022982"/>
    </source>
</evidence>
<dbReference type="RefSeq" id="WP_127344464.1">
    <property type="nucleotide sequence ID" value="NZ_RJJX01000021.1"/>
</dbReference>
<dbReference type="InterPro" id="IPR039261">
    <property type="entry name" value="FNR_nucleotide-bd"/>
</dbReference>
<dbReference type="PRINTS" id="PR00371">
    <property type="entry name" value="FPNCR"/>
</dbReference>
<feature type="binding site" evidence="12">
    <location>
        <begin position="412"/>
        <end position="415"/>
    </location>
    <ligand>
        <name>FAD</name>
        <dbReference type="ChEBI" id="CHEBI:57692"/>
    </ligand>
</feature>
<reference evidence="15 16" key="1">
    <citation type="submission" date="2018-11" db="EMBL/GenBank/DDBJ databases">
        <title>Parancylomarina longa gen. nov., sp. nov., isolated from sediments of southern Okinawa.</title>
        <authorList>
            <person name="Fu T."/>
        </authorList>
    </citation>
    <scope>NUCLEOTIDE SEQUENCE [LARGE SCALE GENOMIC DNA]</scope>
    <source>
        <strain evidence="15 16">T3-2 S1-C</strain>
    </source>
</reference>
<dbReference type="OrthoDB" id="9789468at2"/>
<feature type="binding site" evidence="12">
    <location>
        <begin position="397"/>
        <end position="399"/>
    </location>
    <ligand>
        <name>FAD</name>
        <dbReference type="ChEBI" id="CHEBI:57692"/>
    </ligand>
</feature>
<feature type="domain" description="Flavodoxin-like" evidence="13">
    <location>
        <begin position="60"/>
        <end position="198"/>
    </location>
</feature>
<keyword evidence="6 12" id="KW-0274">FAD</keyword>
<feature type="binding site" evidence="12">
    <location>
        <begin position="518"/>
        <end position="522"/>
    </location>
    <ligand>
        <name>NADP(+)</name>
        <dbReference type="ChEBI" id="CHEBI:58349"/>
    </ligand>
</feature>
<dbReference type="InterPro" id="IPR023173">
    <property type="entry name" value="NADPH_Cyt_P450_Rdtase_alpha"/>
</dbReference>
<evidence type="ECO:0000256" key="4">
    <source>
        <dbReference type="ARBA" id="ARBA00022630"/>
    </source>
</evidence>
<dbReference type="Proteomes" id="UP000282985">
    <property type="component" value="Unassembled WGS sequence"/>
</dbReference>
<dbReference type="GO" id="GO:0010181">
    <property type="term" value="F:FMN binding"/>
    <property type="evidence" value="ECO:0007669"/>
    <property type="project" value="InterPro"/>
</dbReference>
<dbReference type="PIRSF" id="PIRSF000207">
    <property type="entry name" value="SiR-FP_CysJ"/>
    <property type="match status" value="1"/>
</dbReference>
<dbReference type="EC" id="1.8.1.2" evidence="1"/>
<feature type="binding site" evidence="12">
    <location>
        <position position="315"/>
    </location>
    <ligand>
        <name>FAD</name>
        <dbReference type="ChEBI" id="CHEBI:57692"/>
    </ligand>
</feature>
<keyword evidence="10" id="KW-0198">Cysteine biosynthesis</keyword>
<keyword evidence="5 12" id="KW-0288">FMN</keyword>
<dbReference type="Gene3D" id="2.40.30.10">
    <property type="entry name" value="Translation factors"/>
    <property type="match status" value="1"/>
</dbReference>
<dbReference type="PRINTS" id="PR00369">
    <property type="entry name" value="FLAVODOXIN"/>
</dbReference>
<dbReference type="Gene3D" id="3.40.50.360">
    <property type="match status" value="1"/>
</dbReference>
<keyword evidence="7 12" id="KW-0521">NADP</keyword>
<gene>
    <name evidence="15" type="ORF">DLK05_13325</name>
</gene>
<dbReference type="SUPFAM" id="SSF52218">
    <property type="entry name" value="Flavoproteins"/>
    <property type="match status" value="1"/>
</dbReference>
<dbReference type="NCBIfam" id="TIGR01931">
    <property type="entry name" value="cysJ"/>
    <property type="match status" value="1"/>
</dbReference>
<keyword evidence="3" id="KW-0028">Amino-acid biosynthesis</keyword>
<evidence type="ECO:0000256" key="3">
    <source>
        <dbReference type="ARBA" id="ARBA00022605"/>
    </source>
</evidence>
<feature type="binding site" evidence="12">
    <location>
        <position position="554"/>
    </location>
    <ligand>
        <name>NADP(+)</name>
        <dbReference type="ChEBI" id="CHEBI:58349"/>
    </ligand>
</feature>
<dbReference type="InterPro" id="IPR029039">
    <property type="entry name" value="Flavoprotein-like_sf"/>
</dbReference>
<comment type="cofactor">
    <cofactor evidence="12">
        <name>FMN</name>
        <dbReference type="ChEBI" id="CHEBI:58210"/>
    </cofactor>
    <text evidence="12">Binds 1 FMN per subunit.</text>
</comment>
<dbReference type="Pfam" id="PF00175">
    <property type="entry name" value="NAD_binding_1"/>
    <property type="match status" value="1"/>
</dbReference>
<evidence type="ECO:0000256" key="9">
    <source>
        <dbReference type="ARBA" id="ARBA00023002"/>
    </source>
</evidence>
<dbReference type="Gene3D" id="3.40.50.80">
    <property type="entry name" value="Nucleotide-binding domain of ferredoxin-NADP reductase (FNR) module"/>
    <property type="match status" value="1"/>
</dbReference>
<dbReference type="SUPFAM" id="SSF63380">
    <property type="entry name" value="Riboflavin synthase domain-like"/>
    <property type="match status" value="1"/>
</dbReference>
<dbReference type="Pfam" id="PF00258">
    <property type="entry name" value="Flavodoxin_1"/>
    <property type="match status" value="1"/>
</dbReference>
<proteinExistence type="predicted"/>
<dbReference type="InterPro" id="IPR001094">
    <property type="entry name" value="Flavdoxin-like"/>
</dbReference>
<feature type="binding site" evidence="12">
    <location>
        <begin position="512"/>
        <end position="513"/>
    </location>
    <ligand>
        <name>NADP(+)</name>
        <dbReference type="ChEBI" id="CHEBI:58349"/>
    </ligand>
</feature>
<comment type="catalytic activity">
    <reaction evidence="11">
        <text>hydrogen sulfide + 3 NADP(+) + 3 H2O = sulfite + 3 NADPH + 4 H(+)</text>
        <dbReference type="Rhea" id="RHEA:13801"/>
        <dbReference type="ChEBI" id="CHEBI:15377"/>
        <dbReference type="ChEBI" id="CHEBI:15378"/>
        <dbReference type="ChEBI" id="CHEBI:17359"/>
        <dbReference type="ChEBI" id="CHEBI:29919"/>
        <dbReference type="ChEBI" id="CHEBI:57783"/>
        <dbReference type="ChEBI" id="CHEBI:58349"/>
        <dbReference type="EC" id="1.8.1.2"/>
    </reaction>
</comment>
<dbReference type="InterPro" id="IPR017927">
    <property type="entry name" value="FAD-bd_FR_type"/>
</dbReference>
<evidence type="ECO:0000256" key="5">
    <source>
        <dbReference type="ARBA" id="ARBA00022643"/>
    </source>
</evidence>
<dbReference type="PANTHER" id="PTHR19384">
    <property type="entry name" value="NITRIC OXIDE SYNTHASE-RELATED"/>
    <property type="match status" value="1"/>
</dbReference>
<comment type="caution">
    <text evidence="15">The sequence shown here is derived from an EMBL/GenBank/DDBJ whole genome shotgun (WGS) entry which is preliminary data.</text>
</comment>
<protein>
    <recommendedName>
        <fullName evidence="1">assimilatory sulfite reductase (NADPH)</fullName>
        <ecNumber evidence="1">1.8.1.2</ecNumber>
    </recommendedName>
</protein>
<dbReference type="GO" id="GO:0050660">
    <property type="term" value="F:flavin adenine dinucleotide binding"/>
    <property type="evidence" value="ECO:0007669"/>
    <property type="project" value="InterPro"/>
</dbReference>
<feature type="binding site" evidence="12">
    <location>
        <begin position="149"/>
        <end position="158"/>
    </location>
    <ligand>
        <name>FMN</name>
        <dbReference type="ChEBI" id="CHEBI:58210"/>
    </ligand>
</feature>
<keyword evidence="4" id="KW-0285">Flavoprotein</keyword>
<evidence type="ECO:0000259" key="14">
    <source>
        <dbReference type="PROSITE" id="PS51384"/>
    </source>
</evidence>
<keyword evidence="8" id="KW-0249">Electron transport</keyword>
<evidence type="ECO:0000259" key="13">
    <source>
        <dbReference type="PROSITE" id="PS50902"/>
    </source>
</evidence>
<keyword evidence="16" id="KW-1185">Reference proteome</keyword>
<dbReference type="InterPro" id="IPR001433">
    <property type="entry name" value="OxRdtase_FAD/NAD-bd"/>
</dbReference>
<keyword evidence="2" id="KW-0813">Transport</keyword>
<dbReference type="FunFam" id="3.40.50.80:FF:000001">
    <property type="entry name" value="NADPH--cytochrome P450 reductase 1"/>
    <property type="match status" value="1"/>
</dbReference>
<dbReference type="Gene3D" id="1.20.990.10">
    <property type="entry name" value="NADPH-cytochrome p450 Reductase, Chain A, domain 3"/>
    <property type="match status" value="1"/>
</dbReference>
<dbReference type="CDD" id="cd06199">
    <property type="entry name" value="SiR"/>
    <property type="match status" value="1"/>
</dbReference>
<evidence type="ECO:0000256" key="10">
    <source>
        <dbReference type="ARBA" id="ARBA00023192"/>
    </source>
</evidence>
<evidence type="ECO:0000256" key="1">
    <source>
        <dbReference type="ARBA" id="ARBA00012604"/>
    </source>
</evidence>
<name>A0A434AGE6_9BACT</name>
<dbReference type="InterPro" id="IPR001709">
    <property type="entry name" value="Flavoprot_Pyr_Nucl_cyt_Rdtase"/>
</dbReference>
<feature type="binding site" evidence="12">
    <location>
        <begin position="113"/>
        <end position="116"/>
    </location>
    <ligand>
        <name>FMN</name>
        <dbReference type="ChEBI" id="CHEBI:58210"/>
    </ligand>
</feature>
<dbReference type="GO" id="GO:0004783">
    <property type="term" value="F:sulfite reductase (NADPH) activity"/>
    <property type="evidence" value="ECO:0007669"/>
    <property type="project" value="UniProtKB-EC"/>
</dbReference>
<dbReference type="InterPro" id="IPR017938">
    <property type="entry name" value="Riboflavin_synthase-like_b-brl"/>
</dbReference>